<evidence type="ECO:0000313" key="2">
    <source>
        <dbReference type="Proteomes" id="UP000308197"/>
    </source>
</evidence>
<organism evidence="1 2">
    <name type="scientific">Polyporus arcularius HHB13444</name>
    <dbReference type="NCBI Taxonomy" id="1314778"/>
    <lineage>
        <taxon>Eukaryota</taxon>
        <taxon>Fungi</taxon>
        <taxon>Dikarya</taxon>
        <taxon>Basidiomycota</taxon>
        <taxon>Agaricomycotina</taxon>
        <taxon>Agaricomycetes</taxon>
        <taxon>Polyporales</taxon>
        <taxon>Polyporaceae</taxon>
        <taxon>Polyporus</taxon>
    </lineage>
</organism>
<sequence>MRRSRCHTPSCLGSSHLSPLLASPDPFPVVVVPDLSTRTHMDLTAHCKDFPFYFSSSAWHLLRFLSSRFGLGLSRRGSSASLVPSYTVYNVLHVLTYKREYILVQTPSRRHVNLPPTSNPPRFQAMLLPRNVYHRSLADPYI</sequence>
<accession>A0A5C3Q2W6</accession>
<proteinExistence type="predicted"/>
<dbReference type="InParanoid" id="A0A5C3Q2W6"/>
<dbReference type="Proteomes" id="UP000308197">
    <property type="component" value="Unassembled WGS sequence"/>
</dbReference>
<evidence type="ECO:0000313" key="1">
    <source>
        <dbReference type="EMBL" id="TFK94720.1"/>
    </source>
</evidence>
<name>A0A5C3Q2W6_9APHY</name>
<gene>
    <name evidence="1" type="ORF">K466DRAFT_247207</name>
</gene>
<dbReference type="AlphaFoldDB" id="A0A5C3Q2W6"/>
<reference evidence="1 2" key="1">
    <citation type="journal article" date="2019" name="Nat. Ecol. Evol.">
        <title>Megaphylogeny resolves global patterns of mushroom evolution.</title>
        <authorList>
            <person name="Varga T."/>
            <person name="Krizsan K."/>
            <person name="Foldi C."/>
            <person name="Dima B."/>
            <person name="Sanchez-Garcia M."/>
            <person name="Sanchez-Ramirez S."/>
            <person name="Szollosi G.J."/>
            <person name="Szarkandi J.G."/>
            <person name="Papp V."/>
            <person name="Albert L."/>
            <person name="Andreopoulos W."/>
            <person name="Angelini C."/>
            <person name="Antonin V."/>
            <person name="Barry K.W."/>
            <person name="Bougher N.L."/>
            <person name="Buchanan P."/>
            <person name="Buyck B."/>
            <person name="Bense V."/>
            <person name="Catcheside P."/>
            <person name="Chovatia M."/>
            <person name="Cooper J."/>
            <person name="Damon W."/>
            <person name="Desjardin D."/>
            <person name="Finy P."/>
            <person name="Geml J."/>
            <person name="Haridas S."/>
            <person name="Hughes K."/>
            <person name="Justo A."/>
            <person name="Karasinski D."/>
            <person name="Kautmanova I."/>
            <person name="Kiss B."/>
            <person name="Kocsube S."/>
            <person name="Kotiranta H."/>
            <person name="LaButti K.M."/>
            <person name="Lechner B.E."/>
            <person name="Liimatainen K."/>
            <person name="Lipzen A."/>
            <person name="Lukacs Z."/>
            <person name="Mihaltcheva S."/>
            <person name="Morgado L.N."/>
            <person name="Niskanen T."/>
            <person name="Noordeloos M.E."/>
            <person name="Ohm R.A."/>
            <person name="Ortiz-Santana B."/>
            <person name="Ovrebo C."/>
            <person name="Racz N."/>
            <person name="Riley R."/>
            <person name="Savchenko A."/>
            <person name="Shiryaev A."/>
            <person name="Soop K."/>
            <person name="Spirin V."/>
            <person name="Szebenyi C."/>
            <person name="Tomsovsky M."/>
            <person name="Tulloss R.E."/>
            <person name="Uehling J."/>
            <person name="Grigoriev I.V."/>
            <person name="Vagvolgyi C."/>
            <person name="Papp T."/>
            <person name="Martin F.M."/>
            <person name="Miettinen O."/>
            <person name="Hibbett D.S."/>
            <person name="Nagy L.G."/>
        </authorList>
    </citation>
    <scope>NUCLEOTIDE SEQUENCE [LARGE SCALE GENOMIC DNA]</scope>
    <source>
        <strain evidence="1 2">HHB13444</strain>
    </source>
</reference>
<dbReference type="EMBL" id="ML210966">
    <property type="protein sequence ID" value="TFK94720.1"/>
    <property type="molecule type" value="Genomic_DNA"/>
</dbReference>
<protein>
    <submittedName>
        <fullName evidence="1">Uncharacterized protein</fullName>
    </submittedName>
</protein>
<keyword evidence="2" id="KW-1185">Reference proteome</keyword>